<dbReference type="SUPFAM" id="SSF52540">
    <property type="entry name" value="P-loop containing nucleoside triphosphate hydrolases"/>
    <property type="match status" value="1"/>
</dbReference>
<gene>
    <name evidence="1" type="ORF">MSPICULIGERA_LOCUS13888</name>
</gene>
<dbReference type="Gene3D" id="3.40.50.300">
    <property type="entry name" value="P-loop containing nucleotide triphosphate hydrolases"/>
    <property type="match status" value="2"/>
</dbReference>
<evidence type="ECO:0000313" key="1">
    <source>
        <dbReference type="EMBL" id="CAJ0575578.1"/>
    </source>
</evidence>
<name>A0AA36CUH1_9BILA</name>
<dbReference type="EMBL" id="CATQJA010002640">
    <property type="protein sequence ID" value="CAJ0575578.1"/>
    <property type="molecule type" value="Genomic_DNA"/>
</dbReference>
<keyword evidence="2" id="KW-1185">Reference proteome</keyword>
<evidence type="ECO:0000313" key="2">
    <source>
        <dbReference type="Proteomes" id="UP001177023"/>
    </source>
</evidence>
<sequence length="1024" mass="114126">MTFILSTSNSGDYNTTLPRTRFSFLNFDSTNGTSFLEAYHGGDPGNSQINAISTFNANVRQMGLFSFSSATTLVNRNSRGLLGIVVGYDQVELVSNTFVPLQYTQTYLNSWKYPWVFEEDQVLFPETTMKLGRLDAKPTKIKFSRQTGYNGTGGFKIALDPQSAYTSDTFAMDITTVAPNYMFNIVDLLSTQTRFLAVFPKIDVQANVALTVCSLDDDSTPTQHMAGFVNCISSVDLTTRVLNCCTRIEPVSNGSSILVDVYNFTYYKAQPSVIFSVELAKHNKALVLSVPFDAFTDDALAVRVPNSEKTVFFVVCLASHHFRKRADEIEMSIAVLTSVFWPHSLFNCEYRLHTGMVTAENTSRPLTIFRNADLFYPIWLFAGTYTLEIPAGCMPTISLGTQEVESVENIISTDCIGSRLIVSPNFNMMPINAYSGVAENITWICNSVDISLELISLIYGSLDIYCYHLDGSTEMRSYNLSQPTDRFKATEVTMLTSKPSVRPCMGNKSSRGEKASNHVAFSVDGESVGAKNGPGPVPYIVVTQPTPIDALPTAHFTTTKEKLKDEPIYKNTRKSSQGSMQSVSTKYSHDSYPIYNPVQDFGFSGGKPAQTGGFPIEPNRANIGFCGRLGSGKSHLINALRGIDNGAPNSAGRYVCDKMEPFRFVEEELQHIVIWEIPYPRSFTAVVDVYDQNMGFDRFYDTHQLQVFKHLFVLIPDGALHDDDIAFSRNLPQLQKPRTLPQLLKQDTVLADSDFEILFATDDRPVGNYAPKPTVTTSNRTVFNYGFIGGYRVGKSAMINAMRGLSSKHPFAAGREKTKPGACEKYEFSDDLLKYGVTLWELHYPKKINGYFEFIDFHNLSSFTAIFILTDGTPSDEDLSFAKIAHRRNATVVFLSSKTDKKLTTKSRADEIPVCDILKQRYVDKGLARFDAALANAAPELCGRVHCFFVSAPVFRSLRCNDRKFVHFLVHERAVFDFLKQKRIISEMLESPMQHQHTAGSPLDINAEVAGVVEPADVYADARE</sequence>
<dbReference type="Proteomes" id="UP001177023">
    <property type="component" value="Unassembled WGS sequence"/>
</dbReference>
<dbReference type="CDD" id="cd00882">
    <property type="entry name" value="Ras_like_GTPase"/>
    <property type="match status" value="1"/>
</dbReference>
<accession>A0AA36CUH1</accession>
<organism evidence="1 2">
    <name type="scientific">Mesorhabditis spiculigera</name>
    <dbReference type="NCBI Taxonomy" id="96644"/>
    <lineage>
        <taxon>Eukaryota</taxon>
        <taxon>Metazoa</taxon>
        <taxon>Ecdysozoa</taxon>
        <taxon>Nematoda</taxon>
        <taxon>Chromadorea</taxon>
        <taxon>Rhabditida</taxon>
        <taxon>Rhabditina</taxon>
        <taxon>Rhabditomorpha</taxon>
        <taxon>Rhabditoidea</taxon>
        <taxon>Rhabditidae</taxon>
        <taxon>Mesorhabditinae</taxon>
        <taxon>Mesorhabditis</taxon>
    </lineage>
</organism>
<comment type="caution">
    <text evidence="1">The sequence shown here is derived from an EMBL/GenBank/DDBJ whole genome shotgun (WGS) entry which is preliminary data.</text>
</comment>
<dbReference type="PANTHER" id="PTHR14143">
    <property type="entry name" value="INTERFERON-INDUCIBLE GTPASE FAMILY MEMBER"/>
    <property type="match status" value="1"/>
</dbReference>
<feature type="non-terminal residue" evidence="1">
    <location>
        <position position="1024"/>
    </location>
</feature>
<proteinExistence type="predicted"/>
<dbReference type="InterPro" id="IPR027417">
    <property type="entry name" value="P-loop_NTPase"/>
</dbReference>
<evidence type="ECO:0008006" key="3">
    <source>
        <dbReference type="Google" id="ProtNLM"/>
    </source>
</evidence>
<reference evidence="1" key="1">
    <citation type="submission" date="2023-06" db="EMBL/GenBank/DDBJ databases">
        <authorList>
            <person name="Delattre M."/>
        </authorList>
    </citation>
    <scope>NUCLEOTIDE SEQUENCE</scope>
    <source>
        <strain evidence="1">AF72</strain>
    </source>
</reference>
<dbReference type="AlphaFoldDB" id="A0AA36CUH1"/>
<dbReference type="PANTHER" id="PTHR14143:SF1">
    <property type="entry name" value="IRG-TYPE G DOMAIN-CONTAINING PROTEIN"/>
    <property type="match status" value="1"/>
</dbReference>
<protein>
    <recommendedName>
        <fullName evidence="3">IRG-type G domain-containing protein</fullName>
    </recommendedName>
</protein>